<evidence type="ECO:0000256" key="10">
    <source>
        <dbReference type="SAM" id="Phobius"/>
    </source>
</evidence>
<dbReference type="GO" id="GO:0016020">
    <property type="term" value="C:membrane"/>
    <property type="evidence" value="ECO:0007669"/>
    <property type="project" value="UniProtKB-SubCell"/>
</dbReference>
<feature type="transmembrane region" description="Helical" evidence="10">
    <location>
        <begin position="78"/>
        <end position="103"/>
    </location>
</feature>
<evidence type="ECO:0000256" key="7">
    <source>
        <dbReference type="ARBA" id="ARBA00023224"/>
    </source>
</evidence>
<feature type="transmembrane region" description="Helical" evidence="10">
    <location>
        <begin position="316"/>
        <end position="338"/>
    </location>
</feature>
<dbReference type="PANTHER" id="PTHR24243">
    <property type="entry name" value="G-PROTEIN COUPLED RECEPTOR"/>
    <property type="match status" value="1"/>
</dbReference>
<evidence type="ECO:0000259" key="11">
    <source>
        <dbReference type="PROSITE" id="PS50262"/>
    </source>
</evidence>
<dbReference type="OrthoDB" id="10036964at2759"/>
<name>A0A2B4RXC2_STYPI</name>
<dbReference type="SMART" id="SM01381">
    <property type="entry name" value="7TM_GPCR_Srsx"/>
    <property type="match status" value="1"/>
</dbReference>
<comment type="subcellular location">
    <subcellularLocation>
        <location evidence="1">Membrane</location>
        <topology evidence="1">Multi-pass membrane protein</topology>
    </subcellularLocation>
</comment>
<dbReference type="InterPro" id="IPR017452">
    <property type="entry name" value="GPCR_Rhodpsn_7TM"/>
</dbReference>
<feature type="domain" description="G-protein coupled receptors family 1 profile" evidence="11">
    <location>
        <begin position="57"/>
        <end position="336"/>
    </location>
</feature>
<evidence type="ECO:0000256" key="9">
    <source>
        <dbReference type="SAM" id="MobiDB-lite"/>
    </source>
</evidence>
<dbReference type="Proteomes" id="UP000225706">
    <property type="component" value="Unassembled WGS sequence"/>
</dbReference>
<dbReference type="PRINTS" id="PR00237">
    <property type="entry name" value="GPCRRHODOPSN"/>
</dbReference>
<dbReference type="PROSITE" id="PS50262">
    <property type="entry name" value="G_PROTEIN_RECEP_F1_2"/>
    <property type="match status" value="1"/>
</dbReference>
<evidence type="ECO:0000256" key="2">
    <source>
        <dbReference type="ARBA" id="ARBA00022692"/>
    </source>
</evidence>
<keyword evidence="5 10" id="KW-0472">Membrane</keyword>
<keyword evidence="4 8" id="KW-0297">G-protein coupled receptor</keyword>
<comment type="caution">
    <text evidence="12">The sequence shown here is derived from an EMBL/GenBank/DDBJ whole genome shotgun (WGS) entry which is preliminary data.</text>
</comment>
<evidence type="ECO:0000256" key="3">
    <source>
        <dbReference type="ARBA" id="ARBA00022989"/>
    </source>
</evidence>
<evidence type="ECO:0000256" key="8">
    <source>
        <dbReference type="RuleBase" id="RU000688"/>
    </source>
</evidence>
<dbReference type="Gene3D" id="1.20.1070.10">
    <property type="entry name" value="Rhodopsin 7-helix transmembrane proteins"/>
    <property type="match status" value="1"/>
</dbReference>
<dbReference type="EMBL" id="LSMT01000276">
    <property type="protein sequence ID" value="PFX21449.1"/>
    <property type="molecule type" value="Genomic_DNA"/>
</dbReference>
<feature type="transmembrane region" description="Helical" evidence="10">
    <location>
        <begin position="204"/>
        <end position="228"/>
    </location>
</feature>
<feature type="transmembrane region" description="Helical" evidence="10">
    <location>
        <begin position="160"/>
        <end position="184"/>
    </location>
</feature>
<sequence>MIEMERTFSNETHNTTSVSGSSPPPPPVFPEYLHQPLGATVFQVTLWSTVVFLGVIGNLLVCTVILRRPRMKTTMNYYLLSLAVADLGVLILIYPVAVLKYLSPFRWVLGKPACLFMVPTQEIFFGSSIWSITAIAIERYQNIIGSRRYRIKHRSRITTWLVIMGIWLASFLVSCVPLYTVITYEPSIPLCYPDWPDFYGGNAVFLSYSVALIVVWYVLPLAVIALTYKKIKNRIHRSVVFRQSMSAGDENEETLSSQAEQNNNRSRKRIWRQSNKTRQILTPLVVLFAVTMFPLTAFRILVLIKPNVWASPYYNLLMGQITLFVVVNSSANPLVYYITSKEFKEAFRELFKKKRSWLWRRFSDRGGKASSISRTTGV</sequence>
<keyword evidence="13" id="KW-1185">Reference proteome</keyword>
<dbReference type="SUPFAM" id="SSF81321">
    <property type="entry name" value="Family A G protein-coupled receptor-like"/>
    <property type="match status" value="1"/>
</dbReference>
<accession>A0A2B4RXC2</accession>
<protein>
    <submittedName>
        <fullName evidence="12">Neuropeptide Y receptor type 1</fullName>
    </submittedName>
</protein>
<dbReference type="GO" id="GO:0004930">
    <property type="term" value="F:G protein-coupled receptor activity"/>
    <property type="evidence" value="ECO:0007669"/>
    <property type="project" value="UniProtKB-KW"/>
</dbReference>
<evidence type="ECO:0000256" key="5">
    <source>
        <dbReference type="ARBA" id="ARBA00023136"/>
    </source>
</evidence>
<evidence type="ECO:0000313" key="13">
    <source>
        <dbReference type="Proteomes" id="UP000225706"/>
    </source>
</evidence>
<reference evidence="13" key="1">
    <citation type="journal article" date="2017" name="bioRxiv">
        <title>Comparative analysis of the genomes of Stylophora pistillata and Acropora digitifera provides evidence for extensive differences between species of corals.</title>
        <authorList>
            <person name="Voolstra C.R."/>
            <person name="Li Y."/>
            <person name="Liew Y.J."/>
            <person name="Baumgarten S."/>
            <person name="Zoccola D."/>
            <person name="Flot J.-F."/>
            <person name="Tambutte S."/>
            <person name="Allemand D."/>
            <person name="Aranda M."/>
        </authorList>
    </citation>
    <scope>NUCLEOTIDE SEQUENCE [LARGE SCALE GENOMIC DNA]</scope>
</reference>
<proteinExistence type="inferred from homology"/>
<evidence type="ECO:0000256" key="1">
    <source>
        <dbReference type="ARBA" id="ARBA00004141"/>
    </source>
</evidence>
<dbReference type="STRING" id="50429.A0A2B4RXC2"/>
<evidence type="ECO:0000313" key="12">
    <source>
        <dbReference type="EMBL" id="PFX21449.1"/>
    </source>
</evidence>
<dbReference type="Pfam" id="PF00001">
    <property type="entry name" value="7tm_1"/>
    <property type="match status" value="1"/>
</dbReference>
<keyword evidence="6 8" id="KW-0675">Receptor</keyword>
<dbReference type="InterPro" id="IPR000276">
    <property type="entry name" value="GPCR_Rhodpsn"/>
</dbReference>
<keyword evidence="2 8" id="KW-0812">Transmembrane</keyword>
<feature type="region of interest" description="Disordered" evidence="9">
    <location>
        <begin position="1"/>
        <end position="25"/>
    </location>
</feature>
<organism evidence="12 13">
    <name type="scientific">Stylophora pistillata</name>
    <name type="common">Smooth cauliflower coral</name>
    <dbReference type="NCBI Taxonomy" id="50429"/>
    <lineage>
        <taxon>Eukaryota</taxon>
        <taxon>Metazoa</taxon>
        <taxon>Cnidaria</taxon>
        <taxon>Anthozoa</taxon>
        <taxon>Hexacorallia</taxon>
        <taxon>Scleractinia</taxon>
        <taxon>Astrocoeniina</taxon>
        <taxon>Pocilloporidae</taxon>
        <taxon>Stylophora</taxon>
    </lineage>
</organism>
<evidence type="ECO:0000256" key="4">
    <source>
        <dbReference type="ARBA" id="ARBA00023040"/>
    </source>
</evidence>
<feature type="transmembrane region" description="Helical" evidence="10">
    <location>
        <begin position="46"/>
        <end position="66"/>
    </location>
</feature>
<feature type="transmembrane region" description="Helical" evidence="10">
    <location>
        <begin position="280"/>
        <end position="304"/>
    </location>
</feature>
<dbReference type="PROSITE" id="PS00237">
    <property type="entry name" value="G_PROTEIN_RECEP_F1_1"/>
    <property type="match status" value="1"/>
</dbReference>
<feature type="transmembrane region" description="Helical" evidence="10">
    <location>
        <begin position="123"/>
        <end position="140"/>
    </location>
</feature>
<keyword evidence="7 8" id="KW-0807">Transducer</keyword>
<comment type="similarity">
    <text evidence="8">Belongs to the G-protein coupled receptor 1 family.</text>
</comment>
<dbReference type="PANTHER" id="PTHR24243:SF208">
    <property type="entry name" value="PYROKININ-1 RECEPTOR"/>
    <property type="match status" value="1"/>
</dbReference>
<evidence type="ECO:0000256" key="6">
    <source>
        <dbReference type="ARBA" id="ARBA00023170"/>
    </source>
</evidence>
<gene>
    <name evidence="12" type="primary">NPY1R</name>
    <name evidence="12" type="ORF">AWC38_SpisGene14049</name>
</gene>
<keyword evidence="3 10" id="KW-1133">Transmembrane helix</keyword>
<dbReference type="AlphaFoldDB" id="A0A2B4RXC2"/>
<dbReference type="CDD" id="cd00637">
    <property type="entry name" value="7tm_classA_rhodopsin-like"/>
    <property type="match status" value="1"/>
</dbReference>